<evidence type="ECO:0000256" key="7">
    <source>
        <dbReference type="RuleBase" id="RU000677"/>
    </source>
</evidence>
<sequence length="297" mass="31240">MSILVCSDTRVVVQGITGREGSFHAARMKEYGTKIVAGVTPGREGERVDGIPVYNTVKKARQESAANTSVIYVPHQFAPDAILEAADAGVELIVCITEGISTLDMIKVCCYVSIRGSRLIGPNSPGVISPGKTKVGIMPGAIHKQGSVGVVSRSGTLTYEVVQNLSMSDLGQSTCVGIGGDSIIGSSFVDILSLFEEDSETQAIVLIGEIGGRDEEEAAVFIREKVTKPVVALVAGRCAPREKRMGHAGAIISGGEGTADDKIKAFEEASIPVAESPGNVVQILRTELEQEGDRQNL</sequence>
<dbReference type="GO" id="GO:0009361">
    <property type="term" value="C:succinate-CoA ligase complex (ADP-forming)"/>
    <property type="evidence" value="ECO:0007669"/>
    <property type="project" value="TreeGrafter"/>
</dbReference>
<keyword evidence="2 5" id="KW-0436">Ligase</keyword>
<evidence type="ECO:0000256" key="2">
    <source>
        <dbReference type="ARBA" id="ARBA00022598"/>
    </source>
</evidence>
<keyword evidence="1 5" id="KW-0816">Tricarboxylic acid cycle</keyword>
<evidence type="ECO:0000313" key="10">
    <source>
        <dbReference type="EMBL" id="TET59461.1"/>
    </source>
</evidence>
<dbReference type="Gene3D" id="3.40.50.720">
    <property type="entry name" value="NAD(P)-binding Rossmann-like Domain"/>
    <property type="match status" value="1"/>
</dbReference>
<comment type="similarity">
    <text evidence="4 5 7">Belongs to the succinate/malate CoA ligase alpha subunit family.</text>
</comment>
<feature type="binding site" evidence="5">
    <location>
        <begin position="17"/>
        <end position="20"/>
    </location>
    <ligand>
        <name>CoA</name>
        <dbReference type="ChEBI" id="CHEBI:57287"/>
    </ligand>
</feature>
<dbReference type="InterPro" id="IPR017440">
    <property type="entry name" value="Cit_synth/succinyl-CoA_lig_AS"/>
</dbReference>
<dbReference type="GO" id="GO:0006099">
    <property type="term" value="P:tricarboxylic acid cycle"/>
    <property type="evidence" value="ECO:0007669"/>
    <property type="project" value="UniProtKB-UniRule"/>
</dbReference>
<comment type="catalytic activity">
    <reaction evidence="5 8">
        <text>succinate + ATP + CoA = succinyl-CoA + ADP + phosphate</text>
        <dbReference type="Rhea" id="RHEA:17661"/>
        <dbReference type="ChEBI" id="CHEBI:30031"/>
        <dbReference type="ChEBI" id="CHEBI:30616"/>
        <dbReference type="ChEBI" id="CHEBI:43474"/>
        <dbReference type="ChEBI" id="CHEBI:57287"/>
        <dbReference type="ChEBI" id="CHEBI:57292"/>
        <dbReference type="ChEBI" id="CHEBI:456216"/>
        <dbReference type="EC" id="6.2.1.5"/>
    </reaction>
</comment>
<dbReference type="FunFam" id="3.40.50.720:FF:000277">
    <property type="entry name" value="Succinate--CoA ligase [ADP-forming] subunit alpha"/>
    <property type="match status" value="1"/>
</dbReference>
<dbReference type="NCBIfam" id="NF004230">
    <property type="entry name" value="PRK05678.1"/>
    <property type="match status" value="1"/>
</dbReference>
<evidence type="ECO:0000256" key="6">
    <source>
        <dbReference type="PIRSR" id="PIRSR001553-1"/>
    </source>
</evidence>
<dbReference type="PIRSF" id="PIRSF001553">
    <property type="entry name" value="SucCS_alpha"/>
    <property type="match status" value="1"/>
</dbReference>
<evidence type="ECO:0000313" key="11">
    <source>
        <dbReference type="Proteomes" id="UP000319130"/>
    </source>
</evidence>
<protein>
    <recommendedName>
        <fullName evidence="5">Succinate--CoA ligase [ADP-forming] subunit alpha</fullName>
        <ecNumber evidence="5">6.2.1.5</ecNumber>
    </recommendedName>
    <alternativeName>
        <fullName evidence="5">Succinyl-CoA synthetase subunit alpha</fullName>
        <shortName evidence="5">SCS-alpha</shortName>
    </alternativeName>
</protein>
<dbReference type="PANTHER" id="PTHR11117:SF2">
    <property type="entry name" value="SUCCINATE--COA LIGASE [ADP_GDP-FORMING] SUBUNIT ALPHA, MITOCHONDRIAL"/>
    <property type="match status" value="1"/>
</dbReference>
<organism evidence="10 11">
    <name type="scientific">Aerophobetes bacterium</name>
    <dbReference type="NCBI Taxonomy" id="2030807"/>
    <lineage>
        <taxon>Bacteria</taxon>
        <taxon>Candidatus Aerophobota</taxon>
    </lineage>
</organism>
<dbReference type="GO" id="GO:0000166">
    <property type="term" value="F:nucleotide binding"/>
    <property type="evidence" value="ECO:0007669"/>
    <property type="project" value="UniProtKB-KW"/>
</dbReference>
<dbReference type="InterPro" id="IPR005811">
    <property type="entry name" value="SUCC_ACL_C"/>
</dbReference>
<evidence type="ECO:0000259" key="9">
    <source>
        <dbReference type="SMART" id="SM00881"/>
    </source>
</evidence>
<dbReference type="NCBIfam" id="TIGR01019">
    <property type="entry name" value="sucCoAalpha"/>
    <property type="match status" value="1"/>
</dbReference>
<evidence type="ECO:0000256" key="8">
    <source>
        <dbReference type="RuleBase" id="RU000699"/>
    </source>
</evidence>
<dbReference type="InterPro" id="IPR016102">
    <property type="entry name" value="Succinyl-CoA_synth-like"/>
</dbReference>
<keyword evidence="3 5" id="KW-0547">Nucleotide-binding</keyword>
<accession>A0A523VXJ2</accession>
<proteinExistence type="inferred from homology"/>
<dbReference type="SUPFAM" id="SSF52210">
    <property type="entry name" value="Succinyl-CoA synthetase domains"/>
    <property type="match status" value="1"/>
</dbReference>
<dbReference type="EC" id="6.2.1.5" evidence="5"/>
<dbReference type="InterPro" id="IPR005810">
    <property type="entry name" value="CoA_lig_alpha"/>
</dbReference>
<dbReference type="PROSITE" id="PS00399">
    <property type="entry name" value="SUCCINYL_COA_LIG_2"/>
    <property type="match status" value="1"/>
</dbReference>
<gene>
    <name evidence="5 10" type="primary">sucD</name>
    <name evidence="10" type="ORF">E3J48_07800</name>
</gene>
<comment type="pathway">
    <text evidence="5 8">Carbohydrate metabolism; tricarboxylic acid cycle; succinate from succinyl-CoA (ligase route): step 1/1.</text>
</comment>
<comment type="caution">
    <text evidence="10">The sequence shown here is derived from an EMBL/GenBank/DDBJ whole genome shotgun (WGS) entry which is preliminary data.</text>
</comment>
<feature type="active site" description="Tele-phosphohistidine intermediate" evidence="5 6">
    <location>
        <position position="247"/>
    </location>
</feature>
<feature type="binding site" evidence="5">
    <location>
        <position position="159"/>
    </location>
    <ligand>
        <name>substrate</name>
        <note>ligand shared with subunit beta</note>
    </ligand>
</feature>
<dbReference type="PANTHER" id="PTHR11117">
    <property type="entry name" value="SUCCINYL-COA LIGASE SUBUNIT ALPHA"/>
    <property type="match status" value="1"/>
</dbReference>
<dbReference type="InterPro" id="IPR003781">
    <property type="entry name" value="CoA-bd"/>
</dbReference>
<dbReference type="InterPro" id="IPR036291">
    <property type="entry name" value="NAD(P)-bd_dom_sf"/>
</dbReference>
<comment type="caution">
    <text evidence="5">Lacks conserved residue(s) required for the propagation of feature annotation.</text>
</comment>
<dbReference type="AlphaFoldDB" id="A0A523VXJ2"/>
<comment type="function">
    <text evidence="5 8">Succinyl-CoA synthetase functions in the citric acid cycle (TCA), coupling the hydrolysis of succinyl-CoA to the synthesis of either ATP or GTP and thus represents the only step of substrate-level phosphorylation in the TCA. The alpha subunit of the enzyme binds the substrates coenzyme A and phosphate, while succinate binding and nucleotide specificity is provided by the beta subunit.</text>
</comment>
<dbReference type="SMART" id="SM00881">
    <property type="entry name" value="CoA_binding"/>
    <property type="match status" value="1"/>
</dbReference>
<evidence type="ECO:0000256" key="5">
    <source>
        <dbReference type="HAMAP-Rule" id="MF_01988"/>
    </source>
</evidence>
<feature type="domain" description="CoA-binding" evidence="9">
    <location>
        <begin position="4"/>
        <end position="100"/>
    </location>
</feature>
<comment type="subunit">
    <text evidence="5 8">Heterotetramer of two alpha and two beta subunits.</text>
</comment>
<dbReference type="GO" id="GO:0004776">
    <property type="term" value="F:succinate-CoA ligase (GDP-forming) activity"/>
    <property type="evidence" value="ECO:0007669"/>
    <property type="project" value="TreeGrafter"/>
</dbReference>
<dbReference type="PROSITE" id="PS01216">
    <property type="entry name" value="SUCCINYL_COA_LIG_1"/>
    <property type="match status" value="1"/>
</dbReference>
<dbReference type="InterPro" id="IPR033847">
    <property type="entry name" value="Citrt_syn/SCS-alpha_CS"/>
</dbReference>
<dbReference type="Proteomes" id="UP000319130">
    <property type="component" value="Unassembled WGS sequence"/>
</dbReference>
<comment type="catalytic activity">
    <reaction evidence="5">
        <text>GTP + succinate + CoA = succinyl-CoA + GDP + phosphate</text>
        <dbReference type="Rhea" id="RHEA:22120"/>
        <dbReference type="ChEBI" id="CHEBI:30031"/>
        <dbReference type="ChEBI" id="CHEBI:37565"/>
        <dbReference type="ChEBI" id="CHEBI:43474"/>
        <dbReference type="ChEBI" id="CHEBI:57287"/>
        <dbReference type="ChEBI" id="CHEBI:57292"/>
        <dbReference type="ChEBI" id="CHEBI:58189"/>
    </reaction>
</comment>
<evidence type="ECO:0000256" key="4">
    <source>
        <dbReference type="ARBA" id="ARBA00060724"/>
    </source>
</evidence>
<name>A0A523VXJ2_UNCAE</name>
<evidence type="ECO:0000256" key="1">
    <source>
        <dbReference type="ARBA" id="ARBA00022532"/>
    </source>
</evidence>
<dbReference type="UniPathway" id="UPA00223">
    <property type="reaction ID" value="UER00999"/>
</dbReference>
<dbReference type="Pfam" id="PF00549">
    <property type="entry name" value="Ligase_CoA"/>
    <property type="match status" value="1"/>
</dbReference>
<dbReference type="Gene3D" id="3.40.50.261">
    <property type="entry name" value="Succinyl-CoA synthetase domains"/>
    <property type="match status" value="1"/>
</dbReference>
<evidence type="ECO:0000256" key="3">
    <source>
        <dbReference type="ARBA" id="ARBA00022741"/>
    </source>
</evidence>
<dbReference type="SUPFAM" id="SSF51735">
    <property type="entry name" value="NAD(P)-binding Rossmann-fold domains"/>
    <property type="match status" value="1"/>
</dbReference>
<dbReference type="PRINTS" id="PR01798">
    <property type="entry name" value="SCOASYNTHASE"/>
</dbReference>
<dbReference type="HAMAP" id="MF_01988">
    <property type="entry name" value="Succ_CoA_alpha"/>
    <property type="match status" value="1"/>
</dbReference>
<dbReference type="Pfam" id="PF02629">
    <property type="entry name" value="CoA_binding"/>
    <property type="match status" value="1"/>
</dbReference>
<dbReference type="EMBL" id="SOIZ01000359">
    <property type="protein sequence ID" value="TET59461.1"/>
    <property type="molecule type" value="Genomic_DNA"/>
</dbReference>
<dbReference type="FunFam" id="3.40.50.261:FF:000006">
    <property type="entry name" value="Succinate--CoA ligase [ADP-forming] subunit alpha"/>
    <property type="match status" value="1"/>
</dbReference>
<dbReference type="GO" id="GO:0004775">
    <property type="term" value="F:succinate-CoA ligase (ADP-forming) activity"/>
    <property type="evidence" value="ECO:0007669"/>
    <property type="project" value="UniProtKB-UniRule"/>
</dbReference>
<reference evidence="10 11" key="1">
    <citation type="submission" date="2019-03" db="EMBL/GenBank/DDBJ databases">
        <title>Metabolic potential of uncultured bacteria and archaea associated with petroleum seepage in deep-sea sediments.</title>
        <authorList>
            <person name="Dong X."/>
            <person name="Hubert C."/>
        </authorList>
    </citation>
    <scope>NUCLEOTIDE SEQUENCE [LARGE SCALE GENOMIC DNA]</scope>
    <source>
        <strain evidence="10">E29_bin52</strain>
    </source>
</reference>
<feature type="binding site" evidence="5">
    <location>
        <begin position="96"/>
        <end position="98"/>
    </location>
    <ligand>
        <name>CoA</name>
        <dbReference type="ChEBI" id="CHEBI:57287"/>
    </ligand>
</feature>